<keyword evidence="1" id="KW-0472">Membrane</keyword>
<sequence length="416" mass="45032">MASSLKAIKRQHITHRFFLATALTIATVSLVGIVFTLVKATGAATILMSLTISEPPTVSAKPAVSVHGGGSPASLVAYLVNPPSPKAEPEPTVETNLSSLDLSVDLTTSTGDSFNLGTVAIENQTDVPQLRDSRPAFSGNVGIPKAFLFIELHSDPASRVTVSLNADEDGFWSWRPSQPITTGPHTFYLTVFDPDGDTKLGQSGFQFEILSNEVDAASGLVDQTAGLGQPRRTTDIPDSLLDQRQVLFDVRVELLGEGEIKEINPGDQVLAKVTLFNIGAPGQLVDAAVTYSLVNYDTDQVIFHQSETIAVATQTSFLKTFDTRPTLAKGNYYLEVLVAYKDTEASAFEHFLIGGQSVITLPGNNKVDVSFAFQLLMVILTVAIFFTYFEYKQVESLGKKIHQVTEDDLRREGMIS</sequence>
<dbReference type="Proteomes" id="UP000178240">
    <property type="component" value="Unassembled WGS sequence"/>
</dbReference>
<dbReference type="EMBL" id="MHIE01000002">
    <property type="protein sequence ID" value="OGY46706.1"/>
    <property type="molecule type" value="Genomic_DNA"/>
</dbReference>
<evidence type="ECO:0000313" key="2">
    <source>
        <dbReference type="EMBL" id="OGY46706.1"/>
    </source>
</evidence>
<keyword evidence="1" id="KW-0812">Transmembrane</keyword>
<comment type="caution">
    <text evidence="2">The sequence shown here is derived from an EMBL/GenBank/DDBJ whole genome shotgun (WGS) entry which is preliminary data.</text>
</comment>
<evidence type="ECO:0008006" key="4">
    <source>
        <dbReference type="Google" id="ProtNLM"/>
    </source>
</evidence>
<evidence type="ECO:0000313" key="3">
    <source>
        <dbReference type="Proteomes" id="UP000178240"/>
    </source>
</evidence>
<dbReference type="AlphaFoldDB" id="A0A1G1Y4E9"/>
<organism evidence="2 3">
    <name type="scientific">Candidatus Buchananbacteria bacterium RIFCSPHIGHO2_01_FULL_44_11</name>
    <dbReference type="NCBI Taxonomy" id="1797535"/>
    <lineage>
        <taxon>Bacteria</taxon>
        <taxon>Candidatus Buchananiibacteriota</taxon>
    </lineage>
</organism>
<evidence type="ECO:0000256" key="1">
    <source>
        <dbReference type="SAM" id="Phobius"/>
    </source>
</evidence>
<reference evidence="2 3" key="1">
    <citation type="journal article" date="2016" name="Nat. Commun.">
        <title>Thousands of microbial genomes shed light on interconnected biogeochemical processes in an aquifer system.</title>
        <authorList>
            <person name="Anantharaman K."/>
            <person name="Brown C.T."/>
            <person name="Hug L.A."/>
            <person name="Sharon I."/>
            <person name="Castelle C.J."/>
            <person name="Probst A.J."/>
            <person name="Thomas B.C."/>
            <person name="Singh A."/>
            <person name="Wilkins M.J."/>
            <person name="Karaoz U."/>
            <person name="Brodie E.L."/>
            <person name="Williams K.H."/>
            <person name="Hubbard S.S."/>
            <person name="Banfield J.F."/>
        </authorList>
    </citation>
    <scope>NUCLEOTIDE SEQUENCE [LARGE SCALE GENOMIC DNA]</scope>
</reference>
<proteinExistence type="predicted"/>
<accession>A0A1G1Y4E9</accession>
<dbReference type="Gene3D" id="3.30.420.430">
    <property type="match status" value="1"/>
</dbReference>
<name>A0A1G1Y4E9_9BACT</name>
<feature type="transmembrane region" description="Helical" evidence="1">
    <location>
        <begin position="371"/>
        <end position="391"/>
    </location>
</feature>
<keyword evidence="1" id="KW-1133">Transmembrane helix</keyword>
<protein>
    <recommendedName>
        <fullName evidence="4">Bacterial Ig-like domain-containing protein</fullName>
    </recommendedName>
</protein>
<gene>
    <name evidence="2" type="ORF">A2744_01430</name>
</gene>